<dbReference type="SUPFAM" id="SSF53474">
    <property type="entry name" value="alpha/beta-Hydrolases"/>
    <property type="match status" value="1"/>
</dbReference>
<organism evidence="2 3">
    <name type="scientific">Mycolicibacterium brumae</name>
    <dbReference type="NCBI Taxonomy" id="85968"/>
    <lineage>
        <taxon>Bacteria</taxon>
        <taxon>Bacillati</taxon>
        <taxon>Actinomycetota</taxon>
        <taxon>Actinomycetes</taxon>
        <taxon>Mycobacteriales</taxon>
        <taxon>Mycobacteriaceae</taxon>
        <taxon>Mycolicibacterium</taxon>
    </lineage>
</organism>
<sequence length="292" mass="31493">MSTTRNTVALPWGEVSYLEWDAPDPDAPVVVLLHGAGVDSAELSWGALAPGLAAAGHRVIAPDHPGFGHSPAPRWLMTQDRLVEYVAEFVDALALARYSVGGLSLGGGMTIGHVLARPERVDRAVLLGAYGMMPRLSDGVLSLPRQLLTWASVRSGLLETVTRVMAADGRTLDWSIAQIVRDPAARTPELMAAVRAATRSGHGMAEFAQWQRDQVKWNRQACDYTPELPRFARPALIIHGTEDTGVPWRRAVAAAELIPDATALILPGAGHWVQRDRPAEVLAAMTEFLNPA</sequence>
<name>A0A2G5P9S2_9MYCO</name>
<dbReference type="STRING" id="85968.GCA_900073015_00392"/>
<dbReference type="InterPro" id="IPR000639">
    <property type="entry name" value="Epox_hydrolase-like"/>
</dbReference>
<keyword evidence="2" id="KW-0378">Hydrolase</keyword>
<dbReference type="GO" id="GO:0016020">
    <property type="term" value="C:membrane"/>
    <property type="evidence" value="ECO:0007669"/>
    <property type="project" value="TreeGrafter"/>
</dbReference>
<gene>
    <name evidence="2" type="ORF">CQY22_012170</name>
</gene>
<reference evidence="2 3" key="1">
    <citation type="journal article" date="2017" name="Infect. Genet. Evol.">
        <title>The new phylogeny of the genus Mycobacterium: The old and the news.</title>
        <authorList>
            <person name="Tortoli E."/>
            <person name="Fedrizzi T."/>
            <person name="Meehan C.J."/>
            <person name="Trovato A."/>
            <person name="Grottola A."/>
            <person name="Giacobazzi E."/>
            <person name="Serpini G.F."/>
            <person name="Tagliazucchi S."/>
            <person name="Fabio A."/>
            <person name="Bettua C."/>
            <person name="Bertorelli R."/>
            <person name="Frascaro F."/>
            <person name="De Sanctis V."/>
            <person name="Pecorari M."/>
            <person name="Jousson O."/>
            <person name="Segata N."/>
            <person name="Cirillo D.M."/>
        </authorList>
    </citation>
    <scope>NUCLEOTIDE SEQUENCE [LARGE SCALE GENOMIC DNA]</scope>
    <source>
        <strain evidence="2 3">CIP1034565</strain>
    </source>
</reference>
<feature type="domain" description="AB hydrolase-1" evidence="1">
    <location>
        <begin position="28"/>
        <end position="277"/>
    </location>
</feature>
<dbReference type="OrthoDB" id="5902829at2"/>
<dbReference type="InterPro" id="IPR050266">
    <property type="entry name" value="AB_hydrolase_sf"/>
</dbReference>
<evidence type="ECO:0000313" key="2">
    <source>
        <dbReference type="EMBL" id="PIB74644.1"/>
    </source>
</evidence>
<dbReference type="AlphaFoldDB" id="A0A2G5P9S2"/>
<dbReference type="PANTHER" id="PTHR43798:SF33">
    <property type="entry name" value="HYDROLASE, PUTATIVE (AFU_ORTHOLOGUE AFUA_2G14860)-RELATED"/>
    <property type="match status" value="1"/>
</dbReference>
<dbReference type="Proteomes" id="UP000230551">
    <property type="component" value="Unassembled WGS sequence"/>
</dbReference>
<protein>
    <submittedName>
        <fullName evidence="2">Alpha/beta hydrolase</fullName>
    </submittedName>
</protein>
<comment type="caution">
    <text evidence="2">The sequence shown here is derived from an EMBL/GenBank/DDBJ whole genome shotgun (WGS) entry which is preliminary data.</text>
</comment>
<dbReference type="Gene3D" id="3.40.50.1820">
    <property type="entry name" value="alpha/beta hydrolase"/>
    <property type="match status" value="1"/>
</dbReference>
<dbReference type="InterPro" id="IPR029058">
    <property type="entry name" value="AB_hydrolase_fold"/>
</dbReference>
<dbReference type="PANTHER" id="PTHR43798">
    <property type="entry name" value="MONOACYLGLYCEROL LIPASE"/>
    <property type="match status" value="1"/>
</dbReference>
<dbReference type="InterPro" id="IPR000073">
    <property type="entry name" value="AB_hydrolase_1"/>
</dbReference>
<dbReference type="PRINTS" id="PR00412">
    <property type="entry name" value="EPOXHYDRLASE"/>
</dbReference>
<proteinExistence type="predicted"/>
<dbReference type="GO" id="GO:0016787">
    <property type="term" value="F:hydrolase activity"/>
    <property type="evidence" value="ECO:0007669"/>
    <property type="project" value="UniProtKB-KW"/>
</dbReference>
<dbReference type="PRINTS" id="PR00111">
    <property type="entry name" value="ABHYDROLASE"/>
</dbReference>
<keyword evidence="3" id="KW-1185">Reference proteome</keyword>
<dbReference type="Pfam" id="PF00561">
    <property type="entry name" value="Abhydrolase_1"/>
    <property type="match status" value="1"/>
</dbReference>
<dbReference type="EMBL" id="PDCN02000015">
    <property type="protein sequence ID" value="PIB74644.1"/>
    <property type="molecule type" value="Genomic_DNA"/>
</dbReference>
<evidence type="ECO:0000313" key="3">
    <source>
        <dbReference type="Proteomes" id="UP000230551"/>
    </source>
</evidence>
<accession>A0A2G5P9S2</accession>
<dbReference type="RefSeq" id="WP_090585352.1">
    <property type="nucleotide sequence ID" value="NZ_CP104302.1"/>
</dbReference>
<evidence type="ECO:0000259" key="1">
    <source>
        <dbReference type="Pfam" id="PF00561"/>
    </source>
</evidence>